<name>A0A915IRW2_ROMCU</name>
<dbReference type="AlphaFoldDB" id="A0A915IRW2"/>
<proteinExistence type="predicted"/>
<dbReference type="Proteomes" id="UP000887565">
    <property type="component" value="Unplaced"/>
</dbReference>
<organism evidence="1 2">
    <name type="scientific">Romanomermis culicivorax</name>
    <name type="common">Nematode worm</name>
    <dbReference type="NCBI Taxonomy" id="13658"/>
    <lineage>
        <taxon>Eukaryota</taxon>
        <taxon>Metazoa</taxon>
        <taxon>Ecdysozoa</taxon>
        <taxon>Nematoda</taxon>
        <taxon>Enoplea</taxon>
        <taxon>Dorylaimia</taxon>
        <taxon>Mermithida</taxon>
        <taxon>Mermithoidea</taxon>
        <taxon>Mermithidae</taxon>
        <taxon>Romanomermis</taxon>
    </lineage>
</organism>
<reference evidence="2" key="1">
    <citation type="submission" date="2022-11" db="UniProtKB">
        <authorList>
            <consortium name="WormBaseParasite"/>
        </authorList>
    </citation>
    <scope>IDENTIFICATION</scope>
</reference>
<keyword evidence="1" id="KW-1185">Reference proteome</keyword>
<dbReference type="WBParaSite" id="nRc.2.0.1.t16938-RA">
    <property type="protein sequence ID" value="nRc.2.0.1.t16938-RA"/>
    <property type="gene ID" value="nRc.2.0.1.g16938"/>
</dbReference>
<accession>A0A915IRW2</accession>
<evidence type="ECO:0000313" key="1">
    <source>
        <dbReference type="Proteomes" id="UP000887565"/>
    </source>
</evidence>
<sequence>MLGKDSQNALGKVKTDCCHNLNFANISGVFLAWLRAVLTLVQPQQFLATFQHNSCQ</sequence>
<evidence type="ECO:0000313" key="2">
    <source>
        <dbReference type="WBParaSite" id="nRc.2.0.1.t16938-RA"/>
    </source>
</evidence>
<protein>
    <submittedName>
        <fullName evidence="2">Uncharacterized protein</fullName>
    </submittedName>
</protein>